<dbReference type="EMBL" id="JAFBMS010000012">
    <property type="protein sequence ID" value="KAG9347774.1"/>
    <property type="molecule type" value="Genomic_DNA"/>
</dbReference>
<evidence type="ECO:0000313" key="1">
    <source>
        <dbReference type="EMBL" id="KAG9347774.1"/>
    </source>
</evidence>
<dbReference type="AlphaFoldDB" id="A0A8T2P5G9"/>
<dbReference type="Proteomes" id="UP000824540">
    <property type="component" value="Unassembled WGS sequence"/>
</dbReference>
<keyword evidence="2" id="KW-1185">Reference proteome</keyword>
<sequence length="63" mass="7057">MTVSSTEPGKPQKGLWICLLKLLQEEYAGLLGFQSPPEALTFPDTQLSFMDSTLYSCLLAQRY</sequence>
<gene>
    <name evidence="1" type="ORF">JZ751_003789</name>
</gene>
<protein>
    <submittedName>
        <fullName evidence="1">Uncharacterized protein</fullName>
    </submittedName>
</protein>
<reference evidence="1" key="1">
    <citation type="thesis" date="2021" institute="BYU ScholarsArchive" country="Provo, UT, USA">
        <title>Applications of and Algorithms for Genome Assembly and Genomic Analyses with an Emphasis on Marine Teleosts.</title>
        <authorList>
            <person name="Pickett B.D."/>
        </authorList>
    </citation>
    <scope>NUCLEOTIDE SEQUENCE</scope>
    <source>
        <strain evidence="1">HI-2016</strain>
    </source>
</reference>
<evidence type="ECO:0000313" key="2">
    <source>
        <dbReference type="Proteomes" id="UP000824540"/>
    </source>
</evidence>
<proteinExistence type="predicted"/>
<name>A0A8T2P5G9_9TELE</name>
<accession>A0A8T2P5G9</accession>
<organism evidence="1 2">
    <name type="scientific">Albula glossodonta</name>
    <name type="common">roundjaw bonefish</name>
    <dbReference type="NCBI Taxonomy" id="121402"/>
    <lineage>
        <taxon>Eukaryota</taxon>
        <taxon>Metazoa</taxon>
        <taxon>Chordata</taxon>
        <taxon>Craniata</taxon>
        <taxon>Vertebrata</taxon>
        <taxon>Euteleostomi</taxon>
        <taxon>Actinopterygii</taxon>
        <taxon>Neopterygii</taxon>
        <taxon>Teleostei</taxon>
        <taxon>Albuliformes</taxon>
        <taxon>Albulidae</taxon>
        <taxon>Albula</taxon>
    </lineage>
</organism>
<comment type="caution">
    <text evidence="1">The sequence shown here is derived from an EMBL/GenBank/DDBJ whole genome shotgun (WGS) entry which is preliminary data.</text>
</comment>